<accession>A0A1T4K1K9</accession>
<keyword evidence="2" id="KW-1185">Reference proteome</keyword>
<dbReference type="Proteomes" id="UP000190328">
    <property type="component" value="Unassembled WGS sequence"/>
</dbReference>
<organism evidence="1 2">
    <name type="scientific">Pilibacter termitis</name>
    <dbReference type="NCBI Taxonomy" id="263852"/>
    <lineage>
        <taxon>Bacteria</taxon>
        <taxon>Bacillati</taxon>
        <taxon>Bacillota</taxon>
        <taxon>Bacilli</taxon>
        <taxon>Lactobacillales</taxon>
        <taxon>Enterococcaceae</taxon>
        <taxon>Pilibacter</taxon>
    </lineage>
</organism>
<dbReference type="STRING" id="263852.SAMN02745116_00023"/>
<name>A0A1T4K1K9_9ENTE</name>
<dbReference type="InterPro" id="IPR014937">
    <property type="entry name" value="DUF1810"/>
</dbReference>
<dbReference type="AlphaFoldDB" id="A0A1T4K1K9"/>
<gene>
    <name evidence="1" type="ORF">SAMN02745116_00023</name>
</gene>
<sequence>MVENIERFLIAQDDGEYEKALFEIQSGRKMSHWIWYIFPQLKILGASEVAKFYGIENKAEGLAYWDNPLLKKRLVEISTALLSLEYRNPKHILGYPDNKKVKSCMTLFEVIAPEERVFGEVLEKFYRGERDWVTLGELKRE</sequence>
<protein>
    <submittedName>
        <fullName evidence="1">Uncharacterized protein, DUF1810 family</fullName>
    </submittedName>
</protein>
<dbReference type="Gene3D" id="1.25.40.380">
    <property type="entry name" value="Protein of unknown function DUF1810"/>
    <property type="match status" value="1"/>
</dbReference>
<dbReference type="InterPro" id="IPR036287">
    <property type="entry name" value="Rv1873-like_sf"/>
</dbReference>
<evidence type="ECO:0000313" key="1">
    <source>
        <dbReference type="EMBL" id="SJZ36301.1"/>
    </source>
</evidence>
<dbReference type="Pfam" id="PF08837">
    <property type="entry name" value="DUF1810"/>
    <property type="match status" value="1"/>
</dbReference>
<evidence type="ECO:0000313" key="2">
    <source>
        <dbReference type="Proteomes" id="UP000190328"/>
    </source>
</evidence>
<dbReference type="RefSeq" id="WP_078806001.1">
    <property type="nucleotide sequence ID" value="NZ_FUXI01000001.1"/>
</dbReference>
<proteinExistence type="predicted"/>
<reference evidence="1 2" key="1">
    <citation type="submission" date="2017-02" db="EMBL/GenBank/DDBJ databases">
        <authorList>
            <person name="Peterson S.W."/>
        </authorList>
    </citation>
    <scope>NUCLEOTIDE SEQUENCE [LARGE SCALE GENOMIC DNA]</scope>
    <source>
        <strain evidence="1 2">ATCC BAA-1030</strain>
    </source>
</reference>
<dbReference type="OrthoDB" id="9787476at2"/>
<dbReference type="EMBL" id="FUXI01000001">
    <property type="protein sequence ID" value="SJZ36301.1"/>
    <property type="molecule type" value="Genomic_DNA"/>
</dbReference>
<dbReference type="SUPFAM" id="SSF140736">
    <property type="entry name" value="Rv1873-like"/>
    <property type="match status" value="1"/>
</dbReference>